<protein>
    <submittedName>
        <fullName evidence="2">Serine/threonine protein phosphatase</fullName>
    </submittedName>
</protein>
<dbReference type="InterPro" id="IPR004843">
    <property type="entry name" value="Calcineurin-like_PHP"/>
</dbReference>
<dbReference type="GO" id="GO:0005737">
    <property type="term" value="C:cytoplasm"/>
    <property type="evidence" value="ECO:0007669"/>
    <property type="project" value="TreeGrafter"/>
</dbReference>
<comment type="caution">
    <text evidence="2">The sequence shown here is derived from an EMBL/GenBank/DDBJ whole genome shotgun (WGS) entry which is preliminary data.</text>
</comment>
<evidence type="ECO:0000313" key="3">
    <source>
        <dbReference type="Proteomes" id="UP000320948"/>
    </source>
</evidence>
<dbReference type="SUPFAM" id="SSF56300">
    <property type="entry name" value="Metallo-dependent phosphatases"/>
    <property type="match status" value="1"/>
</dbReference>
<dbReference type="Gene3D" id="3.60.21.10">
    <property type="match status" value="1"/>
</dbReference>
<proteinExistence type="predicted"/>
<dbReference type="GO" id="GO:0110154">
    <property type="term" value="P:RNA decapping"/>
    <property type="evidence" value="ECO:0007669"/>
    <property type="project" value="TreeGrafter"/>
</dbReference>
<dbReference type="EMBL" id="VAFM01000001">
    <property type="protein sequence ID" value="TKW61360.1"/>
    <property type="molecule type" value="Genomic_DNA"/>
</dbReference>
<dbReference type="GO" id="GO:0016791">
    <property type="term" value="F:phosphatase activity"/>
    <property type="evidence" value="ECO:0007669"/>
    <property type="project" value="TreeGrafter"/>
</dbReference>
<name>A0A6N4R3J3_BLAVI</name>
<reference evidence="2 3" key="1">
    <citation type="journal article" date="2017" name="Nat. Commun.">
        <title>In situ click chemistry generation of cyclooxygenase-2 inhibitors.</title>
        <authorList>
            <person name="Bhardwaj A."/>
            <person name="Kaur J."/>
            <person name="Wuest M."/>
            <person name="Wuest F."/>
        </authorList>
    </citation>
    <scope>NUCLEOTIDE SEQUENCE [LARGE SCALE GENOMIC DNA]</scope>
    <source>
        <strain evidence="2">S2_018_000_R2_106</strain>
    </source>
</reference>
<evidence type="ECO:0000259" key="1">
    <source>
        <dbReference type="Pfam" id="PF00149"/>
    </source>
</evidence>
<evidence type="ECO:0000313" key="2">
    <source>
        <dbReference type="EMBL" id="TKW61360.1"/>
    </source>
</evidence>
<sequence length="259" mass="28570">MISSLTGLLAKRRSDEDRRFGARIPDGQRVYAVGDIHGRADLLAELLEQLKADAEGYVGQITFIGLGDYIDRGRESMQAVELLCTALPANWTKVFLRGNHEQAMLDFLEDPRRGEWLAWGGLEALASYDIQPFGARGVRETDALAAELEHALKETKHNDFYNSTVLSYVCGGYAFVHAGVRPRVSLDKQLPSDLLFIRDDFFGRPHGLPYRIVFGHTILPDILLADDRIGLDTGAFQSGVLSAVALEGDDVRVLQAIAA</sequence>
<organism evidence="2 3">
    <name type="scientific">Blastochloris viridis</name>
    <name type="common">Rhodopseudomonas viridis</name>
    <dbReference type="NCBI Taxonomy" id="1079"/>
    <lineage>
        <taxon>Bacteria</taxon>
        <taxon>Pseudomonadati</taxon>
        <taxon>Pseudomonadota</taxon>
        <taxon>Alphaproteobacteria</taxon>
        <taxon>Hyphomicrobiales</taxon>
        <taxon>Blastochloridaceae</taxon>
        <taxon>Blastochloris</taxon>
    </lineage>
</organism>
<accession>A0A6N4R3J3</accession>
<dbReference type="Proteomes" id="UP000320948">
    <property type="component" value="Unassembled WGS sequence"/>
</dbReference>
<dbReference type="InterPro" id="IPR050126">
    <property type="entry name" value="Ap4A_hydrolase"/>
</dbReference>
<gene>
    <name evidence="2" type="ORF">DI628_01665</name>
</gene>
<dbReference type="PANTHER" id="PTHR42850">
    <property type="entry name" value="METALLOPHOSPHOESTERASE"/>
    <property type="match status" value="1"/>
</dbReference>
<dbReference type="AlphaFoldDB" id="A0A6N4R3J3"/>
<dbReference type="Pfam" id="PF00149">
    <property type="entry name" value="Metallophos"/>
    <property type="match status" value="1"/>
</dbReference>
<dbReference type="InterPro" id="IPR029052">
    <property type="entry name" value="Metallo-depent_PP-like"/>
</dbReference>
<dbReference type="PANTHER" id="PTHR42850:SF4">
    <property type="entry name" value="ZINC-DEPENDENT ENDOPOLYPHOSPHATASE"/>
    <property type="match status" value="1"/>
</dbReference>
<feature type="domain" description="Calcineurin-like phosphoesterase" evidence="1">
    <location>
        <begin position="29"/>
        <end position="220"/>
    </location>
</feature>
<dbReference type="GO" id="GO:0008803">
    <property type="term" value="F:bis(5'-nucleosyl)-tetraphosphatase (symmetrical) activity"/>
    <property type="evidence" value="ECO:0007669"/>
    <property type="project" value="TreeGrafter"/>
</dbReference>